<evidence type="ECO:0000313" key="9">
    <source>
        <dbReference type="Proteomes" id="UP001479606"/>
    </source>
</evidence>
<dbReference type="Pfam" id="PF08448">
    <property type="entry name" value="PAS_4"/>
    <property type="match status" value="3"/>
</dbReference>
<dbReference type="InterPro" id="IPR036890">
    <property type="entry name" value="HATPase_C_sf"/>
</dbReference>
<dbReference type="SUPFAM" id="SSF47384">
    <property type="entry name" value="Homodimeric domain of signal transducing histidine kinase"/>
    <property type="match status" value="1"/>
</dbReference>
<dbReference type="CDD" id="cd00082">
    <property type="entry name" value="HisKA"/>
    <property type="match status" value="1"/>
</dbReference>
<feature type="coiled-coil region" evidence="6">
    <location>
        <begin position="282"/>
        <end position="316"/>
    </location>
</feature>
<evidence type="ECO:0000256" key="1">
    <source>
        <dbReference type="ARBA" id="ARBA00000085"/>
    </source>
</evidence>
<dbReference type="SMART" id="SM00091">
    <property type="entry name" value="PAS"/>
    <property type="match status" value="4"/>
</dbReference>
<dbReference type="SMART" id="SM00387">
    <property type="entry name" value="HATPase_c"/>
    <property type="match status" value="1"/>
</dbReference>
<dbReference type="Gene3D" id="1.10.287.130">
    <property type="match status" value="1"/>
</dbReference>
<dbReference type="RefSeq" id="WP_342296982.1">
    <property type="nucleotide sequence ID" value="NZ_JBCEVZ010000012.1"/>
</dbReference>
<feature type="coiled-coil region" evidence="6">
    <location>
        <begin position="604"/>
        <end position="638"/>
    </location>
</feature>
<dbReference type="PANTHER" id="PTHR43304">
    <property type="entry name" value="PHYTOCHROME-LIKE PROTEIN CPH1"/>
    <property type="match status" value="1"/>
</dbReference>
<evidence type="ECO:0000259" key="7">
    <source>
        <dbReference type="PROSITE" id="PS50109"/>
    </source>
</evidence>
<reference evidence="8 9" key="1">
    <citation type="journal article" date="2018" name="Arch. Microbiol.">
        <title>Hymenobacter segetis sp. nov., isolated from soil.</title>
        <authorList>
            <person name="Ten L.N."/>
            <person name="Lim S.J."/>
            <person name="Kim B.O."/>
            <person name="Kang I.K."/>
            <person name="Jung H.Y."/>
        </authorList>
    </citation>
    <scope>NUCLEOTIDE SEQUENCE [LARGE SCALE GENOMIC DNA]</scope>
    <source>
        <strain evidence="8 9">S7-3-11</strain>
    </source>
</reference>
<dbReference type="InterPro" id="IPR013656">
    <property type="entry name" value="PAS_4"/>
</dbReference>
<dbReference type="EC" id="2.7.13.3" evidence="2"/>
<gene>
    <name evidence="8" type="ORF">AAFH49_07360</name>
</gene>
<dbReference type="PROSITE" id="PS50109">
    <property type="entry name" value="HIS_KIN"/>
    <property type="match status" value="1"/>
</dbReference>
<evidence type="ECO:0000256" key="4">
    <source>
        <dbReference type="ARBA" id="ARBA00022679"/>
    </source>
</evidence>
<name>A0ABU9LTT2_9BACT</name>
<evidence type="ECO:0000313" key="8">
    <source>
        <dbReference type="EMBL" id="MEL5994021.1"/>
    </source>
</evidence>
<organism evidence="8 9">
    <name type="scientific">Hymenobacter segetis</name>
    <dbReference type="NCBI Taxonomy" id="2025509"/>
    <lineage>
        <taxon>Bacteria</taxon>
        <taxon>Pseudomonadati</taxon>
        <taxon>Bacteroidota</taxon>
        <taxon>Cytophagia</taxon>
        <taxon>Cytophagales</taxon>
        <taxon>Hymenobacteraceae</taxon>
        <taxon>Hymenobacter</taxon>
    </lineage>
</organism>
<dbReference type="InterPro" id="IPR003661">
    <property type="entry name" value="HisK_dim/P_dom"/>
</dbReference>
<dbReference type="InterPro" id="IPR035965">
    <property type="entry name" value="PAS-like_dom_sf"/>
</dbReference>
<keyword evidence="4" id="KW-0808">Transferase</keyword>
<feature type="domain" description="Histidine kinase" evidence="7">
    <location>
        <begin position="652"/>
        <end position="869"/>
    </location>
</feature>
<keyword evidence="6" id="KW-0175">Coiled coil</keyword>
<dbReference type="Gene3D" id="3.30.450.20">
    <property type="entry name" value="PAS domain"/>
    <property type="match status" value="3"/>
</dbReference>
<accession>A0ABU9LTT2</accession>
<dbReference type="SUPFAM" id="SSF55874">
    <property type="entry name" value="ATPase domain of HSP90 chaperone/DNA topoisomerase II/histidine kinase"/>
    <property type="match status" value="1"/>
</dbReference>
<dbReference type="InterPro" id="IPR004358">
    <property type="entry name" value="Sig_transdc_His_kin-like_C"/>
</dbReference>
<dbReference type="Proteomes" id="UP001479606">
    <property type="component" value="Unassembled WGS sequence"/>
</dbReference>
<dbReference type="InterPro" id="IPR003594">
    <property type="entry name" value="HATPase_dom"/>
</dbReference>
<evidence type="ECO:0000256" key="3">
    <source>
        <dbReference type="ARBA" id="ARBA00022553"/>
    </source>
</evidence>
<dbReference type="InterPro" id="IPR052162">
    <property type="entry name" value="Sensor_kinase/Photoreceptor"/>
</dbReference>
<dbReference type="CDD" id="cd00130">
    <property type="entry name" value="PAS"/>
    <property type="match status" value="1"/>
</dbReference>
<keyword evidence="3" id="KW-0597">Phosphoprotein</keyword>
<dbReference type="InterPro" id="IPR005467">
    <property type="entry name" value="His_kinase_dom"/>
</dbReference>
<sequence length="869" mass="97187">MPDPAAPVSPADLPYSPDLLQVVLNTSQTGFMLLRPVYDAAGTTIIDLAWEYLNPAAQQMLRLPQRPTESFLTLFPTAEAAGVFAFYRDAFLSGQVERRQNNYQHDGLDGYYLLVAQRQGEVLVVNFTDTNDQVRSAIVEELRASQARELEARAEAELQHQHLELLLHDAPAMICVFDGPQHVFQFVNPPYQALVGDRPIVGKPIAVAMPELVGQPIFGLLDKVYQTGETFRASEMLVQLDHDNEGRRELEKRYYNFIYQARHDPRGAINGIFVFAYDVTPQVLARQEIQTLNEELAAINEELAATNEELRASNDEFLTTNTALAHSEQELYALNQELESRVTARTRETQAARAEAERQRARLERLFMAAPAAICILAGRELVFELVNPPYLALFPGRQLQGHRMAEVFPELASSGVLDTFRRVYETGITNEEQAILISFRRPEDGALEDRYFNYIQQARFDEQGRIDGILVFAFEVTPQVQARQATEAAAQRLRLLTDALPVLISYIDRDEHCQFLNNAYRNWFGLDPVAMIGLPVRQVVGEAAYAVVQGYMARALAGERLEFEARMPYREDLVRYTHTNYIPDVHDGEVRGFYTLITDITEQVEARQRVQELNEELAAINEEMLVANEELRDTNDRLSHTNVDLDTFVYTASHDLKAPIANIEGLLLALGEQLPAAVRHTPDVTHLLELMHGSVLRFQRTLGHLTDVSKLQQAHAEPAEAVDLAALAEAVRLDLAPALAAAGGHLTLDLADCPTVRFSPKNLRSILYNLLSNAIKYQVPGRAPQVLLRATCPPGQVQLEVHDNGLGLTEAEQAKLFVMFRRLHTHVEGTGVGLYMVKRIVENAGGTIQVQSTAGVGSTFTVVLPDRV</sequence>
<dbReference type="NCBIfam" id="TIGR00229">
    <property type="entry name" value="sensory_box"/>
    <property type="match status" value="1"/>
</dbReference>
<dbReference type="InterPro" id="IPR000014">
    <property type="entry name" value="PAS"/>
</dbReference>
<dbReference type="Pfam" id="PF02518">
    <property type="entry name" value="HATPase_c"/>
    <property type="match status" value="1"/>
</dbReference>
<dbReference type="PANTHER" id="PTHR43304:SF1">
    <property type="entry name" value="PAC DOMAIN-CONTAINING PROTEIN"/>
    <property type="match status" value="1"/>
</dbReference>
<dbReference type="InterPro" id="IPR036097">
    <property type="entry name" value="HisK_dim/P_sf"/>
</dbReference>
<evidence type="ECO:0000256" key="5">
    <source>
        <dbReference type="ARBA" id="ARBA00022777"/>
    </source>
</evidence>
<comment type="catalytic activity">
    <reaction evidence="1">
        <text>ATP + protein L-histidine = ADP + protein N-phospho-L-histidine.</text>
        <dbReference type="EC" id="2.7.13.3"/>
    </reaction>
</comment>
<dbReference type="PRINTS" id="PR00344">
    <property type="entry name" value="BCTRLSENSOR"/>
</dbReference>
<keyword evidence="5" id="KW-0418">Kinase</keyword>
<proteinExistence type="predicted"/>
<dbReference type="Gene3D" id="3.30.565.10">
    <property type="entry name" value="Histidine kinase-like ATPase, C-terminal domain"/>
    <property type="match status" value="1"/>
</dbReference>
<dbReference type="EMBL" id="JBCEVZ010000012">
    <property type="protein sequence ID" value="MEL5994021.1"/>
    <property type="molecule type" value="Genomic_DNA"/>
</dbReference>
<dbReference type="SUPFAM" id="SSF55785">
    <property type="entry name" value="PYP-like sensor domain (PAS domain)"/>
    <property type="match status" value="3"/>
</dbReference>
<comment type="caution">
    <text evidence="8">The sequence shown here is derived from an EMBL/GenBank/DDBJ whole genome shotgun (WGS) entry which is preliminary data.</text>
</comment>
<evidence type="ECO:0000256" key="6">
    <source>
        <dbReference type="SAM" id="Coils"/>
    </source>
</evidence>
<protein>
    <recommendedName>
        <fullName evidence="2">histidine kinase</fullName>
        <ecNumber evidence="2">2.7.13.3</ecNumber>
    </recommendedName>
</protein>
<evidence type="ECO:0000256" key="2">
    <source>
        <dbReference type="ARBA" id="ARBA00012438"/>
    </source>
</evidence>
<keyword evidence="9" id="KW-1185">Reference proteome</keyword>